<keyword evidence="2" id="KW-1185">Reference proteome</keyword>
<sequence>MMFFMVGERRALDSSLVFQRFELGAAWRISMLGNSRARN</sequence>
<gene>
    <name evidence="1" type="ORF">Poly21_06610</name>
</gene>
<dbReference type="AlphaFoldDB" id="A0A5C6C2Z6"/>
<protein>
    <submittedName>
        <fullName evidence="1">Uncharacterized protein</fullName>
    </submittedName>
</protein>
<dbReference type="EMBL" id="SJPU01000001">
    <property type="protein sequence ID" value="TWU18498.1"/>
    <property type="molecule type" value="Genomic_DNA"/>
</dbReference>
<proteinExistence type="predicted"/>
<reference evidence="1 2" key="1">
    <citation type="journal article" date="2020" name="Antonie Van Leeuwenhoek">
        <title>Rhodopirellula heiligendammensis sp. nov., Rhodopirellula pilleata sp. nov., and Rhodopirellula solitaria sp. nov. isolated from natural or artificial marine surfaces in Northern Germany and California, USA, and emended description of the genus Rhodopirellula.</title>
        <authorList>
            <person name="Kallscheuer N."/>
            <person name="Wiegand S."/>
            <person name="Jogler M."/>
            <person name="Boedeker C."/>
            <person name="Peeters S.H."/>
            <person name="Rast P."/>
            <person name="Heuer A."/>
            <person name="Jetten M.S.M."/>
            <person name="Rohde M."/>
            <person name="Jogler C."/>
        </authorList>
    </citation>
    <scope>NUCLEOTIDE SEQUENCE [LARGE SCALE GENOMIC DNA]</scope>
    <source>
        <strain evidence="1 2">Poly21</strain>
    </source>
</reference>
<comment type="caution">
    <text evidence="1">The sequence shown here is derived from an EMBL/GenBank/DDBJ whole genome shotgun (WGS) entry which is preliminary data.</text>
</comment>
<evidence type="ECO:0000313" key="2">
    <source>
        <dbReference type="Proteomes" id="UP000319908"/>
    </source>
</evidence>
<accession>A0A5C6C2Z6</accession>
<dbReference type="Proteomes" id="UP000319908">
    <property type="component" value="Unassembled WGS sequence"/>
</dbReference>
<name>A0A5C6C2Z6_9BACT</name>
<evidence type="ECO:0000313" key="1">
    <source>
        <dbReference type="EMBL" id="TWU18498.1"/>
    </source>
</evidence>
<organism evidence="1 2">
    <name type="scientific">Allorhodopirellula heiligendammensis</name>
    <dbReference type="NCBI Taxonomy" id="2714739"/>
    <lineage>
        <taxon>Bacteria</taxon>
        <taxon>Pseudomonadati</taxon>
        <taxon>Planctomycetota</taxon>
        <taxon>Planctomycetia</taxon>
        <taxon>Pirellulales</taxon>
        <taxon>Pirellulaceae</taxon>
        <taxon>Allorhodopirellula</taxon>
    </lineage>
</organism>